<accession>A0A645HY53</accession>
<proteinExistence type="predicted"/>
<sequence>MRGVDVSRDRDNRRKRDTQGFNFIFQFTLYRQSAVGKREDFAHAVYRRHVQHFAHQQTNLLSIKIGRTVAANKQIKTGFLHGGSQRSGSLLRQRLFKLLVNDNNQFIRATGKHIFAPFCIGQRFASDAHGHNLSLSHLLF</sequence>
<protein>
    <submittedName>
        <fullName evidence="1">Uncharacterized protein</fullName>
    </submittedName>
</protein>
<gene>
    <name evidence="1" type="ORF">SDC9_191536</name>
</gene>
<reference evidence="1" key="1">
    <citation type="submission" date="2019-08" db="EMBL/GenBank/DDBJ databases">
        <authorList>
            <person name="Kucharzyk K."/>
            <person name="Murdoch R.W."/>
            <person name="Higgins S."/>
            <person name="Loffler F."/>
        </authorList>
    </citation>
    <scope>NUCLEOTIDE SEQUENCE</scope>
</reference>
<dbReference type="AlphaFoldDB" id="A0A645HY53"/>
<comment type="caution">
    <text evidence="1">The sequence shown here is derived from an EMBL/GenBank/DDBJ whole genome shotgun (WGS) entry which is preliminary data.</text>
</comment>
<evidence type="ECO:0000313" key="1">
    <source>
        <dbReference type="EMBL" id="MPN43975.1"/>
    </source>
</evidence>
<organism evidence="1">
    <name type="scientific">bioreactor metagenome</name>
    <dbReference type="NCBI Taxonomy" id="1076179"/>
    <lineage>
        <taxon>unclassified sequences</taxon>
        <taxon>metagenomes</taxon>
        <taxon>ecological metagenomes</taxon>
    </lineage>
</organism>
<dbReference type="EMBL" id="VSSQ01102748">
    <property type="protein sequence ID" value="MPN43975.1"/>
    <property type="molecule type" value="Genomic_DNA"/>
</dbReference>
<name>A0A645HY53_9ZZZZ</name>